<evidence type="ECO:0000256" key="4">
    <source>
        <dbReference type="ARBA" id="ARBA00022989"/>
    </source>
</evidence>
<dbReference type="InterPro" id="IPR000326">
    <property type="entry name" value="PAP2/HPO"/>
</dbReference>
<dbReference type="InterPro" id="IPR036938">
    <property type="entry name" value="PAP2/HPO_sf"/>
</dbReference>
<dbReference type="Proteomes" id="UP001153321">
    <property type="component" value="Chromosome Z"/>
</dbReference>
<evidence type="ECO:0000313" key="8">
    <source>
        <dbReference type="EMBL" id="CAH1647692.1"/>
    </source>
</evidence>
<dbReference type="SUPFAM" id="SSF48317">
    <property type="entry name" value="Acid phosphatase/Vanadium-dependent haloperoxidase"/>
    <property type="match status" value="1"/>
</dbReference>
<dbReference type="EMBL" id="LR824562">
    <property type="protein sequence ID" value="CAH1647692.1"/>
    <property type="molecule type" value="Genomic_DNA"/>
</dbReference>
<dbReference type="InterPro" id="IPR043216">
    <property type="entry name" value="PAP-like"/>
</dbReference>
<dbReference type="PANTHER" id="PTHR10165">
    <property type="entry name" value="LIPID PHOSPHATE PHOSPHATASE"/>
    <property type="match status" value="1"/>
</dbReference>
<dbReference type="PANTHER" id="PTHR10165:SF35">
    <property type="entry name" value="RE23632P"/>
    <property type="match status" value="1"/>
</dbReference>
<proteinExistence type="inferred from homology"/>
<dbReference type="SMART" id="SM00014">
    <property type="entry name" value="acidPPc"/>
    <property type="match status" value="1"/>
</dbReference>
<organism evidence="8 9">
    <name type="scientific">Spodoptera littoralis</name>
    <name type="common">Egyptian cotton leafworm</name>
    <dbReference type="NCBI Taxonomy" id="7109"/>
    <lineage>
        <taxon>Eukaryota</taxon>
        <taxon>Metazoa</taxon>
        <taxon>Ecdysozoa</taxon>
        <taxon>Arthropoda</taxon>
        <taxon>Hexapoda</taxon>
        <taxon>Insecta</taxon>
        <taxon>Pterygota</taxon>
        <taxon>Neoptera</taxon>
        <taxon>Endopterygota</taxon>
        <taxon>Lepidoptera</taxon>
        <taxon>Glossata</taxon>
        <taxon>Ditrysia</taxon>
        <taxon>Noctuoidea</taxon>
        <taxon>Noctuidae</taxon>
        <taxon>Amphipyrinae</taxon>
        <taxon>Spodoptera</taxon>
    </lineage>
</organism>
<gene>
    <name evidence="8" type="ORF">SPLIT_LOCUS13039</name>
</gene>
<keyword evidence="3 6" id="KW-0812">Transmembrane</keyword>
<feature type="transmembrane region" description="Helical" evidence="6">
    <location>
        <begin position="92"/>
        <end position="113"/>
    </location>
</feature>
<keyword evidence="9" id="KW-1185">Reference proteome</keyword>
<reference evidence="8" key="1">
    <citation type="submission" date="2022-02" db="EMBL/GenBank/DDBJ databases">
        <authorList>
            <person name="King R."/>
        </authorList>
    </citation>
    <scope>NUCLEOTIDE SEQUENCE</scope>
</reference>
<evidence type="ECO:0000256" key="5">
    <source>
        <dbReference type="ARBA" id="ARBA00023136"/>
    </source>
</evidence>
<comment type="subcellular location">
    <subcellularLocation>
        <location evidence="1">Membrane</location>
        <topology evidence="1">Multi-pass membrane protein</topology>
    </subcellularLocation>
</comment>
<comment type="similarity">
    <text evidence="2">Belongs to the PA-phosphatase related phosphoesterase family.</text>
</comment>
<dbReference type="CDD" id="cd03390">
    <property type="entry name" value="PAP2_containing_1_like"/>
    <property type="match status" value="1"/>
</dbReference>
<keyword evidence="5 6" id="KW-0472">Membrane</keyword>
<feature type="transmembrane region" description="Helical" evidence="6">
    <location>
        <begin position="184"/>
        <end position="204"/>
    </location>
</feature>
<evidence type="ECO:0000256" key="1">
    <source>
        <dbReference type="ARBA" id="ARBA00004141"/>
    </source>
</evidence>
<evidence type="ECO:0000259" key="7">
    <source>
        <dbReference type="SMART" id="SM00014"/>
    </source>
</evidence>
<protein>
    <recommendedName>
        <fullName evidence="7">Phosphatidic acid phosphatase type 2/haloperoxidase domain-containing protein</fullName>
    </recommendedName>
</protein>
<evidence type="ECO:0000256" key="3">
    <source>
        <dbReference type="ARBA" id="ARBA00022692"/>
    </source>
</evidence>
<evidence type="ECO:0000256" key="6">
    <source>
        <dbReference type="SAM" id="Phobius"/>
    </source>
</evidence>
<dbReference type="GO" id="GO:0046839">
    <property type="term" value="P:phospholipid dephosphorylation"/>
    <property type="evidence" value="ECO:0007669"/>
    <property type="project" value="TreeGrafter"/>
</dbReference>
<dbReference type="Pfam" id="PF01569">
    <property type="entry name" value="PAP2"/>
    <property type="match status" value="1"/>
</dbReference>
<dbReference type="Gene3D" id="1.20.144.10">
    <property type="entry name" value="Phosphatidic acid phosphatase type 2/haloperoxidase"/>
    <property type="match status" value="1"/>
</dbReference>
<dbReference type="GO" id="GO:0008195">
    <property type="term" value="F:phosphatidate phosphatase activity"/>
    <property type="evidence" value="ECO:0007669"/>
    <property type="project" value="TreeGrafter"/>
</dbReference>
<keyword evidence="4 6" id="KW-1133">Transmembrane helix</keyword>
<evidence type="ECO:0000313" key="9">
    <source>
        <dbReference type="Proteomes" id="UP001153321"/>
    </source>
</evidence>
<evidence type="ECO:0000256" key="2">
    <source>
        <dbReference type="ARBA" id="ARBA00008816"/>
    </source>
</evidence>
<dbReference type="GO" id="GO:0006644">
    <property type="term" value="P:phospholipid metabolic process"/>
    <property type="evidence" value="ECO:0007669"/>
    <property type="project" value="InterPro"/>
</dbReference>
<sequence>MWQSTHYGTNNLLWEILLRVILLGLVCISQIKSRPYIRHISETELLNEYRRPRLDSYVPAWATVLLIVFVPLVCICTRYMTTRDYVDTAQSLLAWTLALTINAVITESVKLIIGRPRPDFFWRCFPDGQVMPGLRCTGNPRDIIEGRKSFPSGHSSFSFCSLSFLSLWLCGKLGVLSRRRGRSCGLVICLVPLMIASVVALSRYCDNHHHWEDVFVGSLLGVACSYFCYQQYYHPLESEWSGEPYVLMDNELFTTTYDSNDSTHHVQCCTKDIDNVYLMLQLRNKKKMLDINKSFS</sequence>
<feature type="transmembrane region" description="Helical" evidence="6">
    <location>
        <begin position="58"/>
        <end position="80"/>
    </location>
</feature>
<accession>A0A9P0IK62</accession>
<feature type="transmembrane region" description="Helical" evidence="6">
    <location>
        <begin position="12"/>
        <end position="31"/>
    </location>
</feature>
<dbReference type="GO" id="GO:0016020">
    <property type="term" value="C:membrane"/>
    <property type="evidence" value="ECO:0007669"/>
    <property type="project" value="UniProtKB-SubCell"/>
</dbReference>
<dbReference type="AlphaFoldDB" id="A0A9P0IK62"/>
<name>A0A9P0IK62_SPOLI</name>
<feature type="domain" description="Phosphatidic acid phosphatase type 2/haloperoxidase" evidence="7">
    <location>
        <begin position="89"/>
        <end position="229"/>
    </location>
</feature>